<feature type="compositionally biased region" description="Polar residues" evidence="1">
    <location>
        <begin position="175"/>
        <end position="193"/>
    </location>
</feature>
<organism evidence="3 4">
    <name type="scientific">Nesterenkonia aerolata</name>
    <dbReference type="NCBI Taxonomy" id="3074079"/>
    <lineage>
        <taxon>Bacteria</taxon>
        <taxon>Bacillati</taxon>
        <taxon>Actinomycetota</taxon>
        <taxon>Actinomycetes</taxon>
        <taxon>Micrococcales</taxon>
        <taxon>Micrococcaceae</taxon>
        <taxon>Nesterenkonia</taxon>
    </lineage>
</organism>
<feature type="transmembrane region" description="Helical" evidence="2">
    <location>
        <begin position="388"/>
        <end position="406"/>
    </location>
</feature>
<evidence type="ECO:0000256" key="1">
    <source>
        <dbReference type="SAM" id="MobiDB-lite"/>
    </source>
</evidence>
<keyword evidence="2" id="KW-0812">Transmembrane</keyword>
<feature type="transmembrane region" description="Helical" evidence="2">
    <location>
        <begin position="332"/>
        <end position="353"/>
    </location>
</feature>
<dbReference type="RefSeq" id="WP_310547270.1">
    <property type="nucleotide sequence ID" value="NZ_JAVKGR010000001.1"/>
</dbReference>
<dbReference type="Proteomes" id="UP001251870">
    <property type="component" value="Unassembled WGS sequence"/>
</dbReference>
<feature type="transmembrane region" description="Helical" evidence="2">
    <location>
        <begin position="460"/>
        <end position="477"/>
    </location>
</feature>
<feature type="transmembrane region" description="Helical" evidence="2">
    <location>
        <begin position="365"/>
        <end position="382"/>
    </location>
</feature>
<protein>
    <submittedName>
        <fullName evidence="3">Uncharacterized protein</fullName>
    </submittedName>
</protein>
<proteinExistence type="predicted"/>
<comment type="caution">
    <text evidence="3">The sequence shown here is derived from an EMBL/GenBank/DDBJ whole genome shotgun (WGS) entry which is preliminary data.</text>
</comment>
<name>A0ABU2DPE2_9MICC</name>
<sequence>MTDRSSEAADLTADSPAEPPQDESPQDEPRMTVVPDEQVRRSHATPSLEPQSQDDAADEDFFDGLGERLSAASTRLRQAFRRPDPDEVQVPHVEGYRGAEDDADEQYGPDSVNGGDGLYSPAEDEDYPSQDAAWDTDASTGPRGFWADDVVEEATRADTDPTRRESIIPGLNDPEATQSIPVISATTTRNSRISLPKPPSAQPDEAVAEETESSGRSASEERRRAVILEKAAAIEAVAEQERREAQERADSGVDDDGAYTYIPPYNLPSRDPEPRPRATDMVRQAVVTLGVVAAAASVLVMWDSAMFIGDGFTDLVDGWYSGQQALLTPSHWFYWFWPLVVVTLLGHAVHQWSTSQISTPRQRRTGWLVALASILMLVWVLAVRADNLTLAALAALAAALALIDCIRQFTLRTARNSAERRLTDGPVGLFTGFAMVHAMGSLSAWLTAHNIHIPGVPDTVWALAGLAVCIWLGALYSMTERGRITIALGLGWGMFWLVFPRLLSDLQSVTVAIVAAMGAFIIILATQSRRHRINYAERRAAMGRPVDDII</sequence>
<feature type="transmembrane region" description="Helical" evidence="2">
    <location>
        <begin position="509"/>
        <end position="526"/>
    </location>
</feature>
<evidence type="ECO:0000313" key="4">
    <source>
        <dbReference type="Proteomes" id="UP001251870"/>
    </source>
</evidence>
<evidence type="ECO:0000256" key="2">
    <source>
        <dbReference type="SAM" id="Phobius"/>
    </source>
</evidence>
<feature type="transmembrane region" description="Helical" evidence="2">
    <location>
        <begin position="285"/>
        <end position="312"/>
    </location>
</feature>
<feature type="compositionally biased region" description="Polar residues" evidence="1">
    <location>
        <begin position="44"/>
        <end position="54"/>
    </location>
</feature>
<gene>
    <name evidence="3" type="ORF">RIL96_01745</name>
</gene>
<reference evidence="3 4" key="1">
    <citation type="submission" date="2023-09" db="EMBL/GenBank/DDBJ databases">
        <title>Description of three actinobacteria isolated from air of manufacturing shop in a pharmaceutical factory.</title>
        <authorList>
            <person name="Zhang D.-F."/>
        </authorList>
    </citation>
    <scope>NUCLEOTIDE SEQUENCE [LARGE SCALE GENOMIC DNA]</scope>
    <source>
        <strain evidence="3 4">LY-0111</strain>
    </source>
</reference>
<evidence type="ECO:0000313" key="3">
    <source>
        <dbReference type="EMBL" id="MDR8018291.1"/>
    </source>
</evidence>
<feature type="transmembrane region" description="Helical" evidence="2">
    <location>
        <begin position="427"/>
        <end position="448"/>
    </location>
</feature>
<dbReference type="EMBL" id="JAVKGR010000001">
    <property type="protein sequence ID" value="MDR8018291.1"/>
    <property type="molecule type" value="Genomic_DNA"/>
</dbReference>
<keyword evidence="4" id="KW-1185">Reference proteome</keyword>
<feature type="transmembrane region" description="Helical" evidence="2">
    <location>
        <begin position="484"/>
        <end position="503"/>
    </location>
</feature>
<feature type="compositionally biased region" description="Basic and acidic residues" evidence="1">
    <location>
        <begin position="153"/>
        <end position="166"/>
    </location>
</feature>
<keyword evidence="2" id="KW-0472">Membrane</keyword>
<accession>A0ABU2DPE2</accession>
<keyword evidence="2" id="KW-1133">Transmembrane helix</keyword>
<feature type="region of interest" description="Disordered" evidence="1">
    <location>
        <begin position="1"/>
        <end position="222"/>
    </location>
</feature>